<keyword evidence="4" id="KW-0521">NADP</keyword>
<keyword evidence="5" id="KW-1133">Transmembrane helix</keyword>
<evidence type="ECO:0000256" key="7">
    <source>
        <dbReference type="ARBA" id="ARBA00023098"/>
    </source>
</evidence>
<keyword evidence="8" id="KW-0472">Membrane</keyword>
<evidence type="ECO:0000256" key="11">
    <source>
        <dbReference type="ARBA" id="ARBA00082544"/>
    </source>
</evidence>
<dbReference type="Pfam" id="PF00106">
    <property type="entry name" value="adh_short"/>
    <property type="match status" value="1"/>
</dbReference>
<proteinExistence type="inferred from homology"/>
<reference evidence="13" key="1">
    <citation type="journal article" date="2020" name="J. Eukaryot. Microbiol.">
        <title>De novo Sequencing, Assembly and Annotation of the Transcriptome for the Free-Living Testate Amoeba Arcella intermedia.</title>
        <authorList>
            <person name="Ribeiro G.M."/>
            <person name="Porfirio-Sousa A.L."/>
            <person name="Maurer-Alcala X.X."/>
            <person name="Katz L.A."/>
            <person name="Lahr D.J.G."/>
        </authorList>
    </citation>
    <scope>NUCLEOTIDE SEQUENCE</scope>
</reference>
<accession>A0A6B2LCQ4</accession>
<dbReference type="GO" id="GO:0016020">
    <property type="term" value="C:membrane"/>
    <property type="evidence" value="ECO:0007669"/>
    <property type="project" value="UniProtKB-SubCell"/>
</dbReference>
<dbReference type="Gene3D" id="3.40.50.720">
    <property type="entry name" value="NAD(P)-binding Rossmann-like Domain"/>
    <property type="match status" value="1"/>
</dbReference>
<comment type="subcellular location">
    <subcellularLocation>
        <location evidence="1">Membrane</location>
        <topology evidence="1">Multi-pass membrane protein</topology>
    </subcellularLocation>
</comment>
<sequence>MVICILLLVGIVLWHFVKKYRRSQGLLNLQHKNILITGGANGLGQHLARKLLPLAKNVILLDIDNLSLQRLYRETKIRGYVCDVSVKEEVDAKASQIQKEIGPIHILINNAAIKDTKSILKLSPQEINKVFGVNILSHYWTTQAFLPGMLKMEDGHIVSICSVLGLSGVPYLSVYSSSKSAVSGFHEALRRELQLLKAKGISTSIIYPAKINTPLFKDIKQNPLVPELSPEDVANEILDCLLLKTDTKFLPWFLQLVPLLKVLPTAVEDWLLLKLGVTDAAKRAYYKT</sequence>
<dbReference type="FunFam" id="3.40.50.720:FF:000131">
    <property type="entry name" value="Short-chain dehydrogenase/reductase 3"/>
    <property type="match status" value="1"/>
</dbReference>
<evidence type="ECO:0000256" key="2">
    <source>
        <dbReference type="ARBA" id="ARBA00006484"/>
    </source>
</evidence>
<dbReference type="SUPFAM" id="SSF51735">
    <property type="entry name" value="NAD(P)-binding Rossmann-fold domains"/>
    <property type="match status" value="1"/>
</dbReference>
<evidence type="ECO:0000256" key="6">
    <source>
        <dbReference type="ARBA" id="ARBA00023002"/>
    </source>
</evidence>
<evidence type="ECO:0000256" key="9">
    <source>
        <dbReference type="ARBA" id="ARBA00059620"/>
    </source>
</evidence>
<dbReference type="PANTHER" id="PTHR24322">
    <property type="entry name" value="PKSB"/>
    <property type="match status" value="1"/>
</dbReference>
<keyword evidence="6" id="KW-0560">Oxidoreductase</keyword>
<organism evidence="13">
    <name type="scientific">Arcella intermedia</name>
    <dbReference type="NCBI Taxonomy" id="1963864"/>
    <lineage>
        <taxon>Eukaryota</taxon>
        <taxon>Amoebozoa</taxon>
        <taxon>Tubulinea</taxon>
        <taxon>Elardia</taxon>
        <taxon>Arcellinida</taxon>
        <taxon>Sphaerothecina</taxon>
        <taxon>Arcellidae</taxon>
        <taxon>Arcella</taxon>
    </lineage>
</organism>
<keyword evidence="7" id="KW-0443">Lipid metabolism</keyword>
<dbReference type="PROSITE" id="PS00061">
    <property type="entry name" value="ADH_SHORT"/>
    <property type="match status" value="1"/>
</dbReference>
<evidence type="ECO:0000256" key="8">
    <source>
        <dbReference type="ARBA" id="ARBA00023136"/>
    </source>
</evidence>
<evidence type="ECO:0000256" key="12">
    <source>
        <dbReference type="RuleBase" id="RU000363"/>
    </source>
</evidence>
<evidence type="ECO:0000256" key="5">
    <source>
        <dbReference type="ARBA" id="ARBA00022989"/>
    </source>
</evidence>
<dbReference type="AlphaFoldDB" id="A0A6B2LCQ4"/>
<dbReference type="InterPro" id="IPR020904">
    <property type="entry name" value="Sc_DH/Rdtase_CS"/>
</dbReference>
<dbReference type="InterPro" id="IPR036291">
    <property type="entry name" value="NAD(P)-bd_dom_sf"/>
</dbReference>
<dbReference type="InterPro" id="IPR002347">
    <property type="entry name" value="SDR_fam"/>
</dbReference>
<evidence type="ECO:0000256" key="3">
    <source>
        <dbReference type="ARBA" id="ARBA00022692"/>
    </source>
</evidence>
<evidence type="ECO:0000256" key="4">
    <source>
        <dbReference type="ARBA" id="ARBA00022857"/>
    </source>
</evidence>
<comment type="function">
    <text evidence="9">Catalyzes the reduction of all-trans-retinal to all-trans-retinol in the presence of NADPH.</text>
</comment>
<dbReference type="PRINTS" id="PR00080">
    <property type="entry name" value="SDRFAMILY"/>
</dbReference>
<name>A0A6B2LCQ4_9EUKA</name>
<dbReference type="PRINTS" id="PR00081">
    <property type="entry name" value="GDHRDH"/>
</dbReference>
<evidence type="ECO:0000256" key="1">
    <source>
        <dbReference type="ARBA" id="ARBA00004141"/>
    </source>
</evidence>
<evidence type="ECO:0000256" key="10">
    <source>
        <dbReference type="ARBA" id="ARBA00068717"/>
    </source>
</evidence>
<dbReference type="GO" id="GO:0052650">
    <property type="term" value="F:all-trans-retinol dehydrogenase (NADP+) activity"/>
    <property type="evidence" value="ECO:0007669"/>
    <property type="project" value="UniProtKB-ARBA"/>
</dbReference>
<dbReference type="EMBL" id="GIBP01005711">
    <property type="protein sequence ID" value="NDV34680.1"/>
    <property type="molecule type" value="Transcribed_RNA"/>
</dbReference>
<comment type="similarity">
    <text evidence="2 12">Belongs to the short-chain dehydrogenases/reductases (SDR) family.</text>
</comment>
<keyword evidence="3" id="KW-0812">Transmembrane</keyword>
<dbReference type="PANTHER" id="PTHR24322:SF736">
    <property type="entry name" value="RETINOL DEHYDROGENASE 10"/>
    <property type="match status" value="1"/>
</dbReference>
<evidence type="ECO:0000313" key="13">
    <source>
        <dbReference type="EMBL" id="NDV34680.1"/>
    </source>
</evidence>
<protein>
    <recommendedName>
        <fullName evidence="10">Short-chain dehydrogenase/reductase 3</fullName>
    </recommendedName>
    <alternativeName>
        <fullName evidence="11">Retinal short-chain dehydrogenase/reductase 1</fullName>
    </alternativeName>
</protein>